<dbReference type="Proteomes" id="UP000015453">
    <property type="component" value="Unassembled WGS sequence"/>
</dbReference>
<name>S8CCH9_9LAMI</name>
<sequence>MEPITFFRFLIIFLTATVTAARRLLPEITAVEPTGKPDFPDFFKPSFPPIPSGEKPKFTWPTIPGGEKPKFTWPTIPKGKYPTGPPIPAFTDLPSFPKPEFVDIPKTGKLTWPPIPAFPLPKDLPQLPEEDPKLPQNPFP</sequence>
<feature type="signal peptide" evidence="2">
    <location>
        <begin position="1"/>
        <end position="21"/>
    </location>
</feature>
<gene>
    <name evidence="3" type="ORF">M569_10113</name>
</gene>
<accession>S8CCH9</accession>
<protein>
    <recommendedName>
        <fullName evidence="5">Hydroxyproline-rich glycoprotein family protein</fullName>
    </recommendedName>
</protein>
<evidence type="ECO:0000313" key="3">
    <source>
        <dbReference type="EMBL" id="EPS64669.1"/>
    </source>
</evidence>
<evidence type="ECO:0000256" key="2">
    <source>
        <dbReference type="SAM" id="SignalP"/>
    </source>
</evidence>
<dbReference type="AlphaFoldDB" id="S8CCH9"/>
<evidence type="ECO:0000313" key="4">
    <source>
        <dbReference type="Proteomes" id="UP000015453"/>
    </source>
</evidence>
<feature type="chain" id="PRO_5004561810" description="Hydroxyproline-rich glycoprotein family protein" evidence="2">
    <location>
        <begin position="22"/>
        <end position="140"/>
    </location>
</feature>
<keyword evidence="2" id="KW-0732">Signal</keyword>
<reference evidence="3 4" key="1">
    <citation type="journal article" date="2013" name="BMC Genomics">
        <title>The miniature genome of a carnivorous plant Genlisea aurea contains a low number of genes and short non-coding sequences.</title>
        <authorList>
            <person name="Leushkin E.V."/>
            <person name="Sutormin R.A."/>
            <person name="Nabieva E.R."/>
            <person name="Penin A.A."/>
            <person name="Kondrashov A.S."/>
            <person name="Logacheva M.D."/>
        </authorList>
    </citation>
    <scope>NUCLEOTIDE SEQUENCE [LARGE SCALE GENOMIC DNA]</scope>
</reference>
<organism evidence="3 4">
    <name type="scientific">Genlisea aurea</name>
    <dbReference type="NCBI Taxonomy" id="192259"/>
    <lineage>
        <taxon>Eukaryota</taxon>
        <taxon>Viridiplantae</taxon>
        <taxon>Streptophyta</taxon>
        <taxon>Embryophyta</taxon>
        <taxon>Tracheophyta</taxon>
        <taxon>Spermatophyta</taxon>
        <taxon>Magnoliopsida</taxon>
        <taxon>eudicotyledons</taxon>
        <taxon>Gunneridae</taxon>
        <taxon>Pentapetalae</taxon>
        <taxon>asterids</taxon>
        <taxon>lamiids</taxon>
        <taxon>Lamiales</taxon>
        <taxon>Lentibulariaceae</taxon>
        <taxon>Genlisea</taxon>
    </lineage>
</organism>
<proteinExistence type="predicted"/>
<evidence type="ECO:0000256" key="1">
    <source>
        <dbReference type="SAM" id="MobiDB-lite"/>
    </source>
</evidence>
<feature type="region of interest" description="Disordered" evidence="1">
    <location>
        <begin position="108"/>
        <end position="140"/>
    </location>
</feature>
<keyword evidence="4" id="KW-1185">Reference proteome</keyword>
<evidence type="ECO:0008006" key="5">
    <source>
        <dbReference type="Google" id="ProtNLM"/>
    </source>
</evidence>
<dbReference type="EMBL" id="AUSU01004680">
    <property type="protein sequence ID" value="EPS64669.1"/>
    <property type="molecule type" value="Genomic_DNA"/>
</dbReference>
<feature type="region of interest" description="Disordered" evidence="1">
    <location>
        <begin position="54"/>
        <end position="77"/>
    </location>
</feature>
<comment type="caution">
    <text evidence="3">The sequence shown here is derived from an EMBL/GenBank/DDBJ whole genome shotgun (WGS) entry which is preliminary data.</text>
</comment>